<dbReference type="Pfam" id="PF01569">
    <property type="entry name" value="PAP2"/>
    <property type="match status" value="1"/>
</dbReference>
<dbReference type="PANTHER" id="PTHR14969:SF13">
    <property type="entry name" value="AT30094P"/>
    <property type="match status" value="1"/>
</dbReference>
<sequence length="340" mass="35473">MLSGFLVCGAWLVAASLSAQAQIGSAASAAPPVTQQLIAANSASSLSSLMPLPDSPDGTLDTELTAAPSAAQAAQPAPGTVLCGITHLVRCIEDLGQDEKGIFTSPLRLKPRDAEWLLPLGAAVGLGIAYDADAQQALSVNTSRQSTANTISNFGSFYAAGAEGAGFYFAGLAIKNPKLAETGRLGAEAVIDSGTVTLLLKLTTNRHRPLQGNGQGNFWADGTSHWEWDSSFPSDHATATMSLARVIAGEYPRWYIQTAAYGFAEGISLSRILAKEHFPSDVVVGQAIGFLTGSYVLHHRALYAGKGKHSLVSRMVDQVHPVLDPATRTLGAGVEIGFGQ</sequence>
<dbReference type="PANTHER" id="PTHR14969">
    <property type="entry name" value="SPHINGOSINE-1-PHOSPHATE PHOSPHOHYDROLASE"/>
    <property type="match status" value="1"/>
</dbReference>
<dbReference type="InterPro" id="IPR036938">
    <property type="entry name" value="PAP2/HPO_sf"/>
</dbReference>
<accession>E6PXC5</accession>
<gene>
    <name evidence="2" type="ORF">CARN3_0522</name>
</gene>
<dbReference type="SMART" id="SM00014">
    <property type="entry name" value="acidPPc"/>
    <property type="match status" value="1"/>
</dbReference>
<organism evidence="2">
    <name type="scientific">mine drainage metagenome</name>
    <dbReference type="NCBI Taxonomy" id="410659"/>
    <lineage>
        <taxon>unclassified sequences</taxon>
        <taxon>metagenomes</taxon>
        <taxon>ecological metagenomes</taxon>
    </lineage>
</organism>
<dbReference type="InterPro" id="IPR000326">
    <property type="entry name" value="PAP2/HPO"/>
</dbReference>
<protein>
    <recommendedName>
        <fullName evidence="1">Phosphatidic acid phosphatase type 2/haloperoxidase domain-containing protein</fullName>
    </recommendedName>
</protein>
<feature type="domain" description="Phosphatidic acid phosphatase type 2/haloperoxidase" evidence="1">
    <location>
        <begin position="182"/>
        <end position="297"/>
    </location>
</feature>
<reference evidence="2" key="1">
    <citation type="submission" date="2009-10" db="EMBL/GenBank/DDBJ databases">
        <title>Diversity of trophic interactions inside an arsenic-rich microbial ecosystem.</title>
        <authorList>
            <person name="Bertin P.N."/>
            <person name="Heinrich-Salmeron A."/>
            <person name="Pelletier E."/>
            <person name="Goulhen-Chollet F."/>
            <person name="Arsene-Ploetze F."/>
            <person name="Gallien S."/>
            <person name="Calteau A."/>
            <person name="Vallenet D."/>
            <person name="Casiot C."/>
            <person name="Chane-Woon-Ming B."/>
            <person name="Giloteaux L."/>
            <person name="Barakat M."/>
            <person name="Bonnefoy V."/>
            <person name="Bruneel O."/>
            <person name="Chandler M."/>
            <person name="Cleiss J."/>
            <person name="Duran R."/>
            <person name="Elbaz-Poulichet F."/>
            <person name="Fonknechten N."/>
            <person name="Lauga B."/>
            <person name="Mornico D."/>
            <person name="Ortet P."/>
            <person name="Schaeffer C."/>
            <person name="Siguier P."/>
            <person name="Alexander Thil Smith A."/>
            <person name="Van Dorsselaer A."/>
            <person name="Weissenbach J."/>
            <person name="Medigue C."/>
            <person name="Le Paslier D."/>
        </authorList>
    </citation>
    <scope>NUCLEOTIDE SEQUENCE</scope>
</reference>
<comment type="caution">
    <text evidence="2">The sequence shown here is derived from an EMBL/GenBank/DDBJ whole genome shotgun (WGS) entry which is preliminary data.</text>
</comment>
<dbReference type="SUPFAM" id="SSF48317">
    <property type="entry name" value="Acid phosphatase/Vanadium-dependent haloperoxidase"/>
    <property type="match status" value="1"/>
</dbReference>
<name>E6PXC5_9ZZZZ</name>
<dbReference type="AlphaFoldDB" id="E6PXC5"/>
<evidence type="ECO:0000259" key="1">
    <source>
        <dbReference type="SMART" id="SM00014"/>
    </source>
</evidence>
<dbReference type="EMBL" id="CABN01000033">
    <property type="protein sequence ID" value="CBH99584.1"/>
    <property type="molecule type" value="Genomic_DNA"/>
</dbReference>
<evidence type="ECO:0000313" key="2">
    <source>
        <dbReference type="EMBL" id="CBH99584.1"/>
    </source>
</evidence>
<proteinExistence type="predicted"/>
<dbReference type="Gene3D" id="1.20.144.10">
    <property type="entry name" value="Phosphatidic acid phosphatase type 2/haloperoxidase"/>
    <property type="match status" value="1"/>
</dbReference>